<dbReference type="InterPro" id="IPR011249">
    <property type="entry name" value="Metalloenz_LuxS/M16"/>
</dbReference>
<dbReference type="InterPro" id="IPR050361">
    <property type="entry name" value="MPP/UQCRC_Complex"/>
</dbReference>
<dbReference type="SUPFAM" id="SSF63411">
    <property type="entry name" value="LuxS/MPP-like metallohydrolase"/>
    <property type="match status" value="2"/>
</dbReference>
<comment type="caution">
    <text evidence="4">The sequence shown here is derived from an EMBL/GenBank/DDBJ whole genome shotgun (WGS) entry which is preliminary data.</text>
</comment>
<sequence>MFVSEKGVDDVQTAIRVDRSLPGIRVVTEHLPWCHSAAVGIWIGSGSAEERPEEHGAAHFLEHVLFKRTATASGRELSERIDLLGGDLNAFTGREHTCYHVHVPADGLADAVDVLTDVVANGLCHPEDVEVERDVVLDELAGRADDPEDLACELSATAVLGEDPLARAVIGTEESVAALDAATLSAFHRRILRSGNVVVAAAGRVDHEALVEWIADGPLPTAVGRDESAVDAAGGASALYCAHTVNGVAPQVSVPGHGWATEPVVTGQDEESEQVLYALTRRTPARDHRDRAAAQIAAAVLGGGLSSRLFQRIREDLGLAYSVYASMDQFRRTGLVSVVAGCAAGRADELGDEIGRVVAGMAANPPTGGEVDRAIGHLTGSIRLGLDDPLSRMARIGRHLLDRDTVVPVSESMTRLLAVTREDVVGYWNGESSPWCLAAVGPGMPHSGAAGLIAGLCR</sequence>
<comment type="similarity">
    <text evidence="1">Belongs to the peptidase M16 family.</text>
</comment>
<name>A0ABV9PQ73_9ACTN</name>
<accession>A0ABV9PQ73</accession>
<evidence type="ECO:0000313" key="4">
    <source>
        <dbReference type="EMBL" id="MFC4755036.1"/>
    </source>
</evidence>
<dbReference type="Gene3D" id="3.30.830.10">
    <property type="entry name" value="Metalloenzyme, LuxS/M16 peptidase-like"/>
    <property type="match status" value="2"/>
</dbReference>
<dbReference type="Pfam" id="PF05193">
    <property type="entry name" value="Peptidase_M16_C"/>
    <property type="match status" value="1"/>
</dbReference>
<dbReference type="InterPro" id="IPR007863">
    <property type="entry name" value="Peptidase_M16_C"/>
</dbReference>
<dbReference type="EMBL" id="JBHSHP010000022">
    <property type="protein sequence ID" value="MFC4755036.1"/>
    <property type="molecule type" value="Genomic_DNA"/>
</dbReference>
<keyword evidence="5" id="KW-1185">Reference proteome</keyword>
<feature type="domain" description="Peptidase M16 C-terminal" evidence="3">
    <location>
        <begin position="179"/>
        <end position="375"/>
    </location>
</feature>
<reference evidence="5" key="1">
    <citation type="journal article" date="2019" name="Int. J. Syst. Evol. Microbiol.">
        <title>The Global Catalogue of Microorganisms (GCM) 10K type strain sequencing project: providing services to taxonomists for standard genome sequencing and annotation.</title>
        <authorList>
            <consortium name="The Broad Institute Genomics Platform"/>
            <consortium name="The Broad Institute Genome Sequencing Center for Infectious Disease"/>
            <person name="Wu L."/>
            <person name="Ma J."/>
        </authorList>
    </citation>
    <scope>NUCLEOTIDE SEQUENCE [LARGE SCALE GENOMIC DNA]</scope>
    <source>
        <strain evidence="5">JCM 11882</strain>
    </source>
</reference>
<protein>
    <submittedName>
        <fullName evidence="4">Pitrilysin family protein</fullName>
    </submittedName>
</protein>
<dbReference type="Proteomes" id="UP001595836">
    <property type="component" value="Unassembled WGS sequence"/>
</dbReference>
<evidence type="ECO:0000256" key="1">
    <source>
        <dbReference type="ARBA" id="ARBA00007261"/>
    </source>
</evidence>
<evidence type="ECO:0000313" key="5">
    <source>
        <dbReference type="Proteomes" id="UP001595836"/>
    </source>
</evidence>
<dbReference type="PANTHER" id="PTHR11851:SF49">
    <property type="entry name" value="MITOCHONDRIAL-PROCESSING PEPTIDASE SUBUNIT ALPHA"/>
    <property type="match status" value="1"/>
</dbReference>
<evidence type="ECO:0000259" key="2">
    <source>
        <dbReference type="Pfam" id="PF00675"/>
    </source>
</evidence>
<organism evidence="4 5">
    <name type="scientific">Dietzia aurantiaca</name>
    <dbReference type="NCBI Taxonomy" id="983873"/>
    <lineage>
        <taxon>Bacteria</taxon>
        <taxon>Bacillati</taxon>
        <taxon>Actinomycetota</taxon>
        <taxon>Actinomycetes</taxon>
        <taxon>Mycobacteriales</taxon>
        <taxon>Dietziaceae</taxon>
        <taxon>Dietzia</taxon>
    </lineage>
</organism>
<gene>
    <name evidence="4" type="ORF">ACFO7U_09605</name>
</gene>
<evidence type="ECO:0000259" key="3">
    <source>
        <dbReference type="Pfam" id="PF05193"/>
    </source>
</evidence>
<dbReference type="PANTHER" id="PTHR11851">
    <property type="entry name" value="METALLOPROTEASE"/>
    <property type="match status" value="1"/>
</dbReference>
<dbReference type="RefSeq" id="WP_344990947.1">
    <property type="nucleotide sequence ID" value="NZ_BAABCD010000015.1"/>
</dbReference>
<proteinExistence type="inferred from homology"/>
<dbReference type="InterPro" id="IPR011765">
    <property type="entry name" value="Pept_M16_N"/>
</dbReference>
<feature type="domain" description="Peptidase M16 N-terminal" evidence="2">
    <location>
        <begin position="25"/>
        <end position="172"/>
    </location>
</feature>
<dbReference type="Pfam" id="PF00675">
    <property type="entry name" value="Peptidase_M16"/>
    <property type="match status" value="1"/>
</dbReference>